<feature type="transmembrane region" description="Helical" evidence="6">
    <location>
        <begin position="1424"/>
        <end position="1449"/>
    </location>
</feature>
<dbReference type="EMBL" id="HBNS01044806">
    <property type="protein sequence ID" value="CAE4644664.1"/>
    <property type="molecule type" value="Transcribed_RNA"/>
</dbReference>
<feature type="transmembrane region" description="Helical" evidence="6">
    <location>
        <begin position="1124"/>
        <end position="1146"/>
    </location>
</feature>
<feature type="compositionally biased region" description="Low complexity" evidence="5">
    <location>
        <begin position="241"/>
        <end position="258"/>
    </location>
</feature>
<feature type="compositionally biased region" description="Low complexity" evidence="5">
    <location>
        <begin position="505"/>
        <end position="516"/>
    </location>
</feature>
<feature type="transmembrane region" description="Helical" evidence="6">
    <location>
        <begin position="1469"/>
        <end position="1489"/>
    </location>
</feature>
<sequence length="1575" mass="174453">MQYEGGGKGASSVVNVPTGSVLPPNAKFAFSSSQNYDSNDDNNDNSNHNGDDDDDMEYEADDQHTSYGINHLYNQYKNSKRGRQQQVQKSRSVGDDLSSSHSSSTSFFHGTDSLVMKHGGEYGNEPYFPQSDFQSQKSDCSSKLSSSADVAATGGLDHWQQEKQQLIPASNTLPKNSIHSTEEAGYFEFSRHSLLFTEGDALNASNRGNIEDAHSSNKKLEGKSKVGIGGGFWSMFWGGNSESSPSQQHQQQKKLSPPHYEEEWIGFDQPAGPNHSLNSSSVSESILTKTQNQNDGSNLNRPPLSSRSKKQHQSDNKQQLERQRKKKLFTDSKKSKRRSRKEHTECLQRNRKKKKKKRTKSAQPPYLKHAHTRARGITERFIGLLNAEVEKVALFAHSRAGELADTVGSLRFPSYDDDDCGRSSVLDFGGHNPNVLYGSGHDGHPFSDGGMHPSASSSDDEYYYGGGEGKMWASSDSGGEKQSSSLPRSGSGSRIGDGTRKRRGSASSAASAASSSTPKRRTTKSMGRNRQRRHRRGEQQEEEHDIETRRQIRQNEHLRLSRSMFQRSDNVVGEDFLLLSAVDEADAYVMVAVELMHLLRFICVNVIAIRKICKKHDRLLANRMLGGYYHMQRRDEERRRNSFLYNKRKHTGKGKRGHHRGRKRKPSRSNRHNNIHGRGNKKYNLSPSSPTMLGGILAVSMSDKDGCSAAVTNAAEQYSGKVIPSCINSDGTNDRLLGVHDARIQRLANSSTVQMISSSLALALSEYEISHSRADALSRPNNHDVYEVMTTPSQKRNSAFVEHDRDKMAAASASLSTHKFPLSPRGIGSAFSLSPSRLRQAMTTRMAGDCMGIGRNDSMDEIVSTNGEDGGPPSTTSTISLTRLRFAVASVFGLREAARIKSNRFSTFLSRSLVAYTGPHVVGDGMDGCSRETLDFFVSYEPDAALLLDSHLLFNCTHASHMEGYGIGSVMVSSLAIAAASGHLVYPSARTNQRNIMKVEDDGVVDITTALSIMPNADIFDSKMSSSIKAGQHHSAERCILSGATSISRGTIILNLSSILLFMTNYYIICPTARECARLFGAKSAHSAVIIGVTNVSSLIWSIVQRYIIVRHKMGAKSPMDPSFFFRPMLFSAACPMLGNMLYSYAFHHCSMWIAICGRFLVGFGFSEVLSRHLITSCIFPTRIVPETANFILASMLGFFIGPFVGATLYLSENDLIIFGRSINNLALPGHIMSMFWLLQIVGLLCFFKRPEYKKKGDAFECDEEHLDHFEISSDTTSECNGEPQETDRLLLLSSPHTPKRNNLKAAYGSDNSIVVESLSGDDHSLNKRKLHVHTPVRTLSKSINRVRKLVFHNMALPVTLAIFAYVNLTIEVIFSSCAIITHRYFKWSPSFTGVFLAALAFAVLPISFFVAHNNTNERKLMKVTLRFIAFGLLIMVNVEALFKLALHIKRIFSKDASNVEDEKGYYDWSFGILQYVIGVGIVFICCVVSKEATVSLMSKVSPAKLNDAVADCGMIVTMISLLGKFVGDILILIVGLSHRTINTDMINSLSFCLICVCFAGYYIVKRHYFFLNTS</sequence>
<feature type="compositionally biased region" description="Polar residues" evidence="5">
    <location>
        <begin position="286"/>
        <end position="306"/>
    </location>
</feature>
<feature type="region of interest" description="Disordered" evidence="5">
    <location>
        <begin position="1"/>
        <end position="65"/>
    </location>
</feature>
<feature type="region of interest" description="Disordered" evidence="5">
    <location>
        <begin position="205"/>
        <end position="224"/>
    </location>
</feature>
<feature type="region of interest" description="Disordered" evidence="5">
    <location>
        <begin position="78"/>
        <end position="108"/>
    </location>
</feature>
<feature type="region of interest" description="Disordered" evidence="5">
    <location>
        <begin position="639"/>
        <end position="688"/>
    </location>
</feature>
<feature type="transmembrane region" description="Helical" evidence="6">
    <location>
        <begin position="1391"/>
        <end position="1412"/>
    </location>
</feature>
<dbReference type="InterPro" id="IPR051068">
    <property type="entry name" value="MFS_Domain-Containing_Protein"/>
</dbReference>
<keyword evidence="2 6" id="KW-0812">Transmembrane</keyword>
<dbReference type="GO" id="GO:0016020">
    <property type="term" value="C:membrane"/>
    <property type="evidence" value="ECO:0007669"/>
    <property type="project" value="UniProtKB-SubCell"/>
</dbReference>
<feature type="compositionally biased region" description="Acidic residues" evidence="5">
    <location>
        <begin position="51"/>
        <end position="60"/>
    </location>
</feature>
<feature type="transmembrane region" description="Helical" evidence="6">
    <location>
        <begin position="1191"/>
        <end position="1211"/>
    </location>
</feature>
<dbReference type="PANTHER" id="PTHR23510">
    <property type="entry name" value="INNER MEMBRANE TRANSPORT PROTEIN YAJR"/>
    <property type="match status" value="1"/>
</dbReference>
<feature type="transmembrane region" description="Helical" evidence="6">
    <location>
        <begin position="1509"/>
        <end position="1534"/>
    </location>
</feature>
<feature type="transmembrane region" description="Helical" evidence="6">
    <location>
        <begin position="1084"/>
        <end position="1104"/>
    </location>
</feature>
<feature type="compositionally biased region" description="Low complexity" evidence="5">
    <location>
        <begin position="276"/>
        <end position="285"/>
    </location>
</feature>
<feature type="transmembrane region" description="Helical" evidence="6">
    <location>
        <begin position="1350"/>
        <end position="1371"/>
    </location>
</feature>
<dbReference type="EMBL" id="HBNS01044805">
    <property type="protein sequence ID" value="CAE4644662.1"/>
    <property type="molecule type" value="Transcribed_RNA"/>
</dbReference>
<protein>
    <recommendedName>
        <fullName evidence="7">SPX domain-containing protein</fullName>
    </recommendedName>
</protein>
<proteinExistence type="predicted"/>
<evidence type="ECO:0000313" key="8">
    <source>
        <dbReference type="EMBL" id="CAE4644662.1"/>
    </source>
</evidence>
<feature type="compositionally biased region" description="Low complexity" evidence="5">
    <location>
        <begin position="95"/>
        <end position="108"/>
    </location>
</feature>
<gene>
    <name evidence="8" type="ORF">DBRI00130_LOCUS34696</name>
    <name evidence="9" type="ORF">DBRI00130_LOCUS34697</name>
</gene>
<feature type="compositionally biased region" description="Basic residues" evidence="5">
    <location>
        <begin position="646"/>
        <end position="681"/>
    </location>
</feature>
<feature type="transmembrane region" description="Helical" evidence="6">
    <location>
        <begin position="1052"/>
        <end position="1069"/>
    </location>
</feature>
<feature type="transmembrane region" description="Helical" evidence="6">
    <location>
        <begin position="1231"/>
        <end position="1248"/>
    </location>
</feature>
<evidence type="ECO:0000256" key="3">
    <source>
        <dbReference type="ARBA" id="ARBA00022989"/>
    </source>
</evidence>
<feature type="region of interest" description="Disordered" evidence="5">
    <location>
        <begin position="439"/>
        <end position="550"/>
    </location>
</feature>
<feature type="region of interest" description="Disordered" evidence="5">
    <location>
        <begin position="238"/>
        <end position="372"/>
    </location>
</feature>
<keyword evidence="4 6" id="KW-0472">Membrane</keyword>
<keyword evidence="3 6" id="KW-1133">Transmembrane helix</keyword>
<dbReference type="InterPro" id="IPR036259">
    <property type="entry name" value="MFS_trans_sf"/>
</dbReference>
<accession>A0A6V2M230</accession>
<evidence type="ECO:0000313" key="9">
    <source>
        <dbReference type="EMBL" id="CAE4644664.1"/>
    </source>
</evidence>
<dbReference type="Gene3D" id="1.20.1250.20">
    <property type="entry name" value="MFS general substrate transporter like domains"/>
    <property type="match status" value="1"/>
</dbReference>
<dbReference type="PANTHER" id="PTHR23510:SF64">
    <property type="entry name" value="INNER MEMBRANE TRANSPORT PROTEIN YAJR"/>
    <property type="match status" value="1"/>
</dbReference>
<evidence type="ECO:0000256" key="1">
    <source>
        <dbReference type="ARBA" id="ARBA00004141"/>
    </source>
</evidence>
<feature type="compositionally biased region" description="Basic residues" evidence="5">
    <location>
        <begin position="349"/>
        <end position="360"/>
    </location>
</feature>
<feature type="compositionally biased region" description="Low complexity" evidence="5">
    <location>
        <begin position="474"/>
        <end position="494"/>
    </location>
</feature>
<dbReference type="PROSITE" id="PS51382">
    <property type="entry name" value="SPX"/>
    <property type="match status" value="1"/>
</dbReference>
<feature type="transmembrane region" description="Helical" evidence="6">
    <location>
        <begin position="1546"/>
        <end position="1565"/>
    </location>
</feature>
<feature type="compositionally biased region" description="Basic and acidic residues" evidence="5">
    <location>
        <begin position="209"/>
        <end position="224"/>
    </location>
</feature>
<evidence type="ECO:0000256" key="6">
    <source>
        <dbReference type="SAM" id="Phobius"/>
    </source>
</evidence>
<dbReference type="SUPFAM" id="SSF103473">
    <property type="entry name" value="MFS general substrate transporter"/>
    <property type="match status" value="1"/>
</dbReference>
<evidence type="ECO:0000256" key="4">
    <source>
        <dbReference type="ARBA" id="ARBA00023136"/>
    </source>
</evidence>
<name>A0A6V2M230_9STRA</name>
<feature type="compositionally biased region" description="Basic and acidic residues" evidence="5">
    <location>
        <begin position="312"/>
        <end position="333"/>
    </location>
</feature>
<organism evidence="9">
    <name type="scientific">Ditylum brightwellii</name>
    <dbReference type="NCBI Taxonomy" id="49249"/>
    <lineage>
        <taxon>Eukaryota</taxon>
        <taxon>Sar</taxon>
        <taxon>Stramenopiles</taxon>
        <taxon>Ochrophyta</taxon>
        <taxon>Bacillariophyta</taxon>
        <taxon>Mediophyceae</taxon>
        <taxon>Lithodesmiophycidae</taxon>
        <taxon>Lithodesmiales</taxon>
        <taxon>Lithodesmiaceae</taxon>
        <taxon>Ditylum</taxon>
    </lineage>
</organism>
<evidence type="ECO:0000259" key="7">
    <source>
        <dbReference type="PROSITE" id="PS51382"/>
    </source>
</evidence>
<evidence type="ECO:0000256" key="5">
    <source>
        <dbReference type="SAM" id="MobiDB-lite"/>
    </source>
</evidence>
<dbReference type="InterPro" id="IPR004331">
    <property type="entry name" value="SPX_dom"/>
</dbReference>
<evidence type="ECO:0000256" key="2">
    <source>
        <dbReference type="ARBA" id="ARBA00022692"/>
    </source>
</evidence>
<feature type="compositionally biased region" description="Basic residues" evidence="5">
    <location>
        <begin position="518"/>
        <end position="536"/>
    </location>
</feature>
<comment type="subcellular location">
    <subcellularLocation>
        <location evidence="1">Membrane</location>
        <topology evidence="1">Multi-pass membrane protein</topology>
    </subcellularLocation>
</comment>
<feature type="domain" description="SPX" evidence="7">
    <location>
        <begin position="245"/>
        <end position="630"/>
    </location>
</feature>
<reference evidence="9" key="1">
    <citation type="submission" date="2021-01" db="EMBL/GenBank/DDBJ databases">
        <authorList>
            <person name="Corre E."/>
            <person name="Pelletier E."/>
            <person name="Niang G."/>
            <person name="Scheremetjew M."/>
            <person name="Finn R."/>
            <person name="Kale V."/>
            <person name="Holt S."/>
            <person name="Cochrane G."/>
            <person name="Meng A."/>
            <person name="Brown T."/>
            <person name="Cohen L."/>
        </authorList>
    </citation>
    <scope>NUCLEOTIDE SEQUENCE</scope>
    <source>
        <strain evidence="9">GSO104</strain>
    </source>
</reference>